<evidence type="ECO:0000256" key="3">
    <source>
        <dbReference type="ARBA" id="ARBA00022723"/>
    </source>
</evidence>
<protein>
    <submittedName>
        <fullName evidence="9">Cytochrome c5 family protein</fullName>
    </submittedName>
</protein>
<sequence>MIRSTVLAVALLCGANTASAVDDYTVELYEIYCTACHGVGLSGAPLAFSDEWQDRLDKGMDVLISHTINGIGNMPAMGTCGECNEDDLRDLIQYMAKEQ</sequence>
<feature type="signal peptide" evidence="7">
    <location>
        <begin position="1"/>
        <end position="20"/>
    </location>
</feature>
<dbReference type="KEGG" id="bsan:CHH28_19290"/>
<dbReference type="InterPro" id="IPR002323">
    <property type="entry name" value="Cyt_CIE"/>
</dbReference>
<keyword evidence="5 6" id="KW-0408">Iron</keyword>
<gene>
    <name evidence="9" type="ORF">CHH28_19290</name>
</gene>
<name>A0A222FPG1_9GAMM</name>
<dbReference type="RefSeq" id="WP_094061841.1">
    <property type="nucleotide sequence ID" value="NZ_CP022530.1"/>
</dbReference>
<evidence type="ECO:0000313" key="9">
    <source>
        <dbReference type="EMBL" id="ASP40680.1"/>
    </source>
</evidence>
<feature type="domain" description="Cytochrome c" evidence="8">
    <location>
        <begin position="15"/>
        <end position="99"/>
    </location>
</feature>
<evidence type="ECO:0000259" key="8">
    <source>
        <dbReference type="PROSITE" id="PS51007"/>
    </source>
</evidence>
<dbReference type="PANTHER" id="PTHR40942">
    <property type="match status" value="1"/>
</dbReference>
<dbReference type="SUPFAM" id="SSF46626">
    <property type="entry name" value="Cytochrome c"/>
    <property type="match status" value="1"/>
</dbReference>
<dbReference type="GO" id="GO:0005506">
    <property type="term" value="F:iron ion binding"/>
    <property type="evidence" value="ECO:0007669"/>
    <property type="project" value="InterPro"/>
</dbReference>
<evidence type="ECO:0000256" key="7">
    <source>
        <dbReference type="SAM" id="SignalP"/>
    </source>
</evidence>
<evidence type="ECO:0000256" key="4">
    <source>
        <dbReference type="ARBA" id="ARBA00022982"/>
    </source>
</evidence>
<reference evidence="9 10" key="1">
    <citation type="submission" date="2017-07" db="EMBL/GenBank/DDBJ databases">
        <title>Annotated genome sequence of Bacterioplanes sanyensis isolated from Red Sea.</title>
        <authorList>
            <person name="Rehman Z.U."/>
        </authorList>
    </citation>
    <scope>NUCLEOTIDE SEQUENCE [LARGE SCALE GENOMIC DNA]</scope>
    <source>
        <strain evidence="9 10">NV9</strain>
    </source>
</reference>
<keyword evidence="1" id="KW-0813">Transport</keyword>
<dbReference type="GO" id="GO:0009055">
    <property type="term" value="F:electron transfer activity"/>
    <property type="evidence" value="ECO:0007669"/>
    <property type="project" value="InterPro"/>
</dbReference>
<dbReference type="AlphaFoldDB" id="A0A222FPG1"/>
<proteinExistence type="predicted"/>
<organism evidence="9 10">
    <name type="scientific">Bacterioplanes sanyensis</name>
    <dbReference type="NCBI Taxonomy" id="1249553"/>
    <lineage>
        <taxon>Bacteria</taxon>
        <taxon>Pseudomonadati</taxon>
        <taxon>Pseudomonadota</taxon>
        <taxon>Gammaproteobacteria</taxon>
        <taxon>Oceanospirillales</taxon>
        <taxon>Oceanospirillaceae</taxon>
        <taxon>Bacterioplanes</taxon>
    </lineage>
</organism>
<dbReference type="PROSITE" id="PS51007">
    <property type="entry name" value="CYTC"/>
    <property type="match status" value="1"/>
</dbReference>
<keyword evidence="7" id="KW-0732">Signal</keyword>
<dbReference type="OrthoDB" id="9814708at2"/>
<accession>A0A222FPG1</accession>
<evidence type="ECO:0000256" key="1">
    <source>
        <dbReference type="ARBA" id="ARBA00022448"/>
    </source>
</evidence>
<keyword evidence="10" id="KW-1185">Reference proteome</keyword>
<dbReference type="InterPro" id="IPR009056">
    <property type="entry name" value="Cyt_c-like_dom"/>
</dbReference>
<dbReference type="Proteomes" id="UP000202440">
    <property type="component" value="Chromosome"/>
</dbReference>
<dbReference type="Pfam" id="PF13442">
    <property type="entry name" value="Cytochrome_CBB3"/>
    <property type="match status" value="1"/>
</dbReference>
<evidence type="ECO:0000256" key="5">
    <source>
        <dbReference type="ARBA" id="ARBA00023004"/>
    </source>
</evidence>
<evidence type="ECO:0000256" key="2">
    <source>
        <dbReference type="ARBA" id="ARBA00022617"/>
    </source>
</evidence>
<feature type="chain" id="PRO_5013166355" evidence="7">
    <location>
        <begin position="21"/>
        <end position="99"/>
    </location>
</feature>
<keyword evidence="2 6" id="KW-0349">Heme</keyword>
<dbReference type="Gene3D" id="1.10.760.10">
    <property type="entry name" value="Cytochrome c-like domain"/>
    <property type="match status" value="1"/>
</dbReference>
<dbReference type="EMBL" id="CP022530">
    <property type="protein sequence ID" value="ASP40680.1"/>
    <property type="molecule type" value="Genomic_DNA"/>
</dbReference>
<keyword evidence="4" id="KW-0249">Electron transport</keyword>
<dbReference type="InterPro" id="IPR036909">
    <property type="entry name" value="Cyt_c-like_dom_sf"/>
</dbReference>
<dbReference type="PRINTS" id="PR00607">
    <property type="entry name" value="CYTCHROMECIE"/>
</dbReference>
<dbReference type="PANTHER" id="PTHR40942:SF4">
    <property type="entry name" value="CYTOCHROME C5"/>
    <property type="match status" value="1"/>
</dbReference>
<evidence type="ECO:0000313" key="10">
    <source>
        <dbReference type="Proteomes" id="UP000202440"/>
    </source>
</evidence>
<dbReference type="GO" id="GO:0020037">
    <property type="term" value="F:heme binding"/>
    <property type="evidence" value="ECO:0007669"/>
    <property type="project" value="InterPro"/>
</dbReference>
<keyword evidence="3 6" id="KW-0479">Metal-binding</keyword>
<evidence type="ECO:0000256" key="6">
    <source>
        <dbReference type="PROSITE-ProRule" id="PRU00433"/>
    </source>
</evidence>